<dbReference type="GO" id="GO:0003676">
    <property type="term" value="F:nucleic acid binding"/>
    <property type="evidence" value="ECO:0007669"/>
    <property type="project" value="InterPro"/>
</dbReference>
<dbReference type="EMBL" id="DF970131">
    <property type="protein sequence ID" value="GAP64732.1"/>
    <property type="molecule type" value="Genomic_DNA"/>
</dbReference>
<keyword evidence="2 5" id="KW-0540">Nuclease</keyword>
<dbReference type="InterPro" id="IPR003753">
    <property type="entry name" value="Exonuc_VII_L"/>
</dbReference>
<dbReference type="STRING" id="1475481.GCA_000953855_00014"/>
<evidence type="ECO:0000256" key="5">
    <source>
        <dbReference type="HAMAP-Rule" id="MF_00378"/>
    </source>
</evidence>
<evidence type="ECO:0000259" key="9">
    <source>
        <dbReference type="Pfam" id="PF13742"/>
    </source>
</evidence>
<sequence length="450" mass="49372">MTDLDATRRAREVLTPSALNARARDLLEGAFPLVWVEGELSNVSRPASGHLYFTLKDAAAQVRAAMFKPRSTYLRFRPAEGMHVLVRARVSLYEPRGDYQLIVEHMEEAGEGALRRAFEALKARLAAEGLFDAARKRALPRFARRIGVITSPSGAAVRDVLSVIRRRFPLVEVDVLPVPVQGKEAPPAIAAMLRRAGASGRYDVLLLTRGGGSLEDLWAFNDEDVARAIRACPVPVVSAVGHEIDYTIADFVADLRAPTPSAAAELLVPDRAALAHQLAQRRDRLALLMRRRLEALAQGLDRRLARLGTQRPQARLALGRERLAALLARLRHAERDAVDARAAALARLHARLGLQHPQARLRAHAAQLQALRQRLQTAIARGLERRARYLAELARTLHAISPLATLERGYAILFDAQGRVLRSVAAADVGDALRARLADGELHLAVRAKG</sequence>
<feature type="domain" description="Exonuclease VII large subunit C-terminal" evidence="8">
    <location>
        <begin position="130"/>
        <end position="443"/>
    </location>
</feature>
<evidence type="ECO:0000313" key="11">
    <source>
        <dbReference type="Proteomes" id="UP000253740"/>
    </source>
</evidence>
<organism evidence="10">
    <name type="scientific">Mizugakiibacter sediminis</name>
    <dbReference type="NCBI Taxonomy" id="1475481"/>
    <lineage>
        <taxon>Bacteria</taxon>
        <taxon>Pseudomonadati</taxon>
        <taxon>Pseudomonadota</taxon>
        <taxon>Gammaproteobacteria</taxon>
        <taxon>Lysobacterales</taxon>
        <taxon>Rhodanobacteraceae</taxon>
        <taxon>Mizugakiibacter</taxon>
    </lineage>
</organism>
<evidence type="ECO:0000256" key="4">
    <source>
        <dbReference type="ARBA" id="ARBA00022839"/>
    </source>
</evidence>
<name>A0A0K8QJT4_9GAMM</name>
<keyword evidence="7" id="KW-0175">Coiled coil</keyword>
<comment type="similarity">
    <text evidence="5 6">Belongs to the XseA family.</text>
</comment>
<evidence type="ECO:0000256" key="7">
    <source>
        <dbReference type="SAM" id="Coils"/>
    </source>
</evidence>
<dbReference type="EC" id="3.1.11.6" evidence="5"/>
<feature type="coiled-coil region" evidence="7">
    <location>
        <begin position="290"/>
        <end position="381"/>
    </location>
</feature>
<reference evidence="10" key="1">
    <citation type="submission" date="2015-08" db="EMBL/GenBank/DDBJ databases">
        <title>Complete DNA Sequence of Pseudomonas syringae pv. actinidiae, the Causal Agent of Kiwifruit Canker Disease.</title>
        <authorList>
            <person name="Rikkerink E.H.A."/>
            <person name="Fineran P.C."/>
        </authorList>
    </citation>
    <scope>NUCLEOTIDE SEQUENCE</scope>
    <source>
        <strain evidence="10">SkMP5</strain>
    </source>
</reference>
<dbReference type="HAMAP" id="MF_00378">
    <property type="entry name" value="Exonuc_7_L"/>
    <property type="match status" value="1"/>
</dbReference>
<dbReference type="GO" id="GO:0005737">
    <property type="term" value="C:cytoplasm"/>
    <property type="evidence" value="ECO:0007669"/>
    <property type="project" value="UniProtKB-SubCell"/>
</dbReference>
<keyword evidence="3 5" id="KW-0378">Hydrolase</keyword>
<dbReference type="Pfam" id="PF02601">
    <property type="entry name" value="Exonuc_VII_L"/>
    <property type="match status" value="1"/>
</dbReference>
<dbReference type="GO" id="GO:0008855">
    <property type="term" value="F:exodeoxyribonuclease VII activity"/>
    <property type="evidence" value="ECO:0007669"/>
    <property type="project" value="UniProtKB-UniRule"/>
</dbReference>
<comment type="subunit">
    <text evidence="5">Heterooligomer composed of large and small subunits.</text>
</comment>
<keyword evidence="11" id="KW-1185">Reference proteome</keyword>
<dbReference type="AlphaFoldDB" id="A0A0K8QJT4"/>
<dbReference type="InterPro" id="IPR020579">
    <property type="entry name" value="Exonuc_VII_lsu_C"/>
</dbReference>
<evidence type="ECO:0000256" key="2">
    <source>
        <dbReference type="ARBA" id="ARBA00022722"/>
    </source>
</evidence>
<dbReference type="OrthoDB" id="9802795at2"/>
<keyword evidence="4 5" id="KW-0269">Exonuclease</keyword>
<evidence type="ECO:0000256" key="3">
    <source>
        <dbReference type="ARBA" id="ARBA00022801"/>
    </source>
</evidence>
<dbReference type="PANTHER" id="PTHR30008">
    <property type="entry name" value="EXODEOXYRIBONUCLEASE 7 LARGE SUBUNIT"/>
    <property type="match status" value="1"/>
</dbReference>
<evidence type="ECO:0000313" key="10">
    <source>
        <dbReference type="EMBL" id="GAP64732.1"/>
    </source>
</evidence>
<accession>A0A0K8QJT4</accession>
<evidence type="ECO:0000256" key="6">
    <source>
        <dbReference type="RuleBase" id="RU004355"/>
    </source>
</evidence>
<gene>
    <name evidence="5" type="primary">xseA</name>
    <name evidence="10" type="ORF">MBSD_n0014</name>
</gene>
<dbReference type="Pfam" id="PF13742">
    <property type="entry name" value="tRNA_anti_2"/>
    <property type="match status" value="1"/>
</dbReference>
<evidence type="ECO:0000256" key="1">
    <source>
        <dbReference type="ARBA" id="ARBA00022490"/>
    </source>
</evidence>
<dbReference type="InterPro" id="IPR025824">
    <property type="entry name" value="OB-fold_nuc-bd_dom"/>
</dbReference>
<dbReference type="PANTHER" id="PTHR30008:SF0">
    <property type="entry name" value="EXODEOXYRIBONUCLEASE 7 LARGE SUBUNIT"/>
    <property type="match status" value="1"/>
</dbReference>
<comment type="function">
    <text evidence="5">Bidirectionally degrades single-stranded DNA into large acid-insoluble oligonucleotides, which are then degraded further into small acid-soluble oligonucleotides.</text>
</comment>
<dbReference type="GO" id="GO:0009318">
    <property type="term" value="C:exodeoxyribonuclease VII complex"/>
    <property type="evidence" value="ECO:0007669"/>
    <property type="project" value="UniProtKB-UniRule"/>
</dbReference>
<dbReference type="RefSeq" id="WP_062533889.1">
    <property type="nucleotide sequence ID" value="NZ_DF970131.1"/>
</dbReference>
<dbReference type="Proteomes" id="UP000253740">
    <property type="component" value="Unassembled WGS sequence"/>
</dbReference>
<comment type="catalytic activity">
    <reaction evidence="5 6">
        <text>Exonucleolytic cleavage in either 5'- to 3'- or 3'- to 5'-direction to yield nucleoside 5'-phosphates.</text>
        <dbReference type="EC" id="3.1.11.6"/>
    </reaction>
</comment>
<keyword evidence="1 5" id="KW-0963">Cytoplasm</keyword>
<feature type="domain" description="OB-fold nucleic acid binding" evidence="9">
    <location>
        <begin position="17"/>
        <end position="107"/>
    </location>
</feature>
<protein>
    <recommendedName>
        <fullName evidence="5">Exodeoxyribonuclease 7 large subunit</fullName>
        <ecNumber evidence="5">3.1.11.6</ecNumber>
    </recommendedName>
    <alternativeName>
        <fullName evidence="5">Exodeoxyribonuclease VII large subunit</fullName>
        <shortName evidence="5">Exonuclease VII large subunit</shortName>
    </alternativeName>
</protein>
<dbReference type="NCBIfam" id="TIGR00237">
    <property type="entry name" value="xseA"/>
    <property type="match status" value="1"/>
</dbReference>
<comment type="subcellular location">
    <subcellularLocation>
        <location evidence="5 6">Cytoplasm</location>
    </subcellularLocation>
</comment>
<dbReference type="GO" id="GO:0006308">
    <property type="term" value="P:DNA catabolic process"/>
    <property type="evidence" value="ECO:0007669"/>
    <property type="project" value="UniProtKB-UniRule"/>
</dbReference>
<proteinExistence type="inferred from homology"/>
<dbReference type="CDD" id="cd04489">
    <property type="entry name" value="ExoVII_LU_OBF"/>
    <property type="match status" value="1"/>
</dbReference>
<evidence type="ECO:0000259" key="8">
    <source>
        <dbReference type="Pfam" id="PF02601"/>
    </source>
</evidence>